<feature type="region of interest" description="Disordered" evidence="1">
    <location>
        <begin position="19"/>
        <end position="38"/>
    </location>
</feature>
<reference evidence="4" key="1">
    <citation type="submission" date="2020-12" db="EMBL/GenBank/DDBJ databases">
        <title>Hymenobacter sp.</title>
        <authorList>
            <person name="Kim M.K."/>
        </authorList>
    </citation>
    <scope>NUCLEOTIDE SEQUENCE [LARGE SCALE GENOMIC DNA]</scope>
    <source>
        <strain evidence="4">BT553</strain>
    </source>
</reference>
<dbReference type="RefSeq" id="WP_199034135.1">
    <property type="nucleotide sequence ID" value="NZ_JAELXS010000001.1"/>
</dbReference>
<dbReference type="Proteomes" id="UP000640426">
    <property type="component" value="Unassembled WGS sequence"/>
</dbReference>
<accession>A0ABS0XJZ5</accession>
<protein>
    <recommendedName>
        <fullName evidence="5">Lipoprotein</fullName>
    </recommendedName>
</protein>
<evidence type="ECO:0008006" key="5">
    <source>
        <dbReference type="Google" id="ProtNLM"/>
    </source>
</evidence>
<dbReference type="EMBL" id="JAELXS010000001">
    <property type="protein sequence ID" value="MBJ6120361.1"/>
    <property type="molecule type" value="Genomic_DNA"/>
</dbReference>
<proteinExistence type="predicted"/>
<evidence type="ECO:0000313" key="4">
    <source>
        <dbReference type="Proteomes" id="UP000640426"/>
    </source>
</evidence>
<evidence type="ECO:0000256" key="1">
    <source>
        <dbReference type="SAM" id="MobiDB-lite"/>
    </source>
</evidence>
<evidence type="ECO:0000256" key="2">
    <source>
        <dbReference type="SAM" id="SignalP"/>
    </source>
</evidence>
<feature type="chain" id="PRO_5047251684" description="Lipoprotein" evidence="2">
    <location>
        <begin position="18"/>
        <end position="176"/>
    </location>
</feature>
<keyword evidence="2" id="KW-0732">Signal</keyword>
<organism evidence="3 4">
    <name type="scientific">Sphingomonas mollis</name>
    <dbReference type="NCBI Taxonomy" id="2795726"/>
    <lineage>
        <taxon>Bacteria</taxon>
        <taxon>Pseudomonadati</taxon>
        <taxon>Pseudomonadota</taxon>
        <taxon>Alphaproteobacteria</taxon>
        <taxon>Sphingomonadales</taxon>
        <taxon>Sphingomonadaceae</taxon>
        <taxon>Sphingomonas</taxon>
    </lineage>
</organism>
<comment type="caution">
    <text evidence="3">The sequence shown here is derived from an EMBL/GenBank/DDBJ whole genome shotgun (WGS) entry which is preliminary data.</text>
</comment>
<name>A0ABS0XJZ5_9SPHN</name>
<feature type="compositionally biased region" description="Pro residues" evidence="1">
    <location>
        <begin position="20"/>
        <end position="38"/>
    </location>
</feature>
<feature type="signal peptide" evidence="2">
    <location>
        <begin position="1"/>
        <end position="17"/>
    </location>
</feature>
<dbReference type="PROSITE" id="PS51257">
    <property type="entry name" value="PROKAR_LIPOPROTEIN"/>
    <property type="match status" value="1"/>
</dbReference>
<sequence length="176" mass="18475">MRPKPILFALLSVSACVAPPASPPPPVEKTPAPAPPPRPVPLAADWRDWARTPGDWRYGATPTDTVATYGTATGKPALSMTCNRAARQITLTTAGSTATAMTIRTTSVTRALPGRLTAQTGVWAPIVLQATLPAADPLLDAMAFSRGRFVVEQAGTPPVVLPAWAEVGRVIQDCRS</sequence>
<gene>
    <name evidence="3" type="ORF">JAO74_01005</name>
</gene>
<keyword evidence="4" id="KW-1185">Reference proteome</keyword>
<evidence type="ECO:0000313" key="3">
    <source>
        <dbReference type="EMBL" id="MBJ6120361.1"/>
    </source>
</evidence>